<feature type="compositionally biased region" description="Gly residues" evidence="1">
    <location>
        <begin position="267"/>
        <end position="289"/>
    </location>
</feature>
<dbReference type="InterPro" id="IPR015449">
    <property type="entry name" value="K_chnl_Ca-activ_SK"/>
</dbReference>
<evidence type="ECO:0000313" key="3">
    <source>
        <dbReference type="EMBL" id="KAJ8383788.1"/>
    </source>
</evidence>
<gene>
    <name evidence="3" type="ORF">AAFF_G00214750</name>
</gene>
<keyword evidence="2" id="KW-1133">Transmembrane helix</keyword>
<organism evidence="3 4">
    <name type="scientific">Aldrovandia affinis</name>
    <dbReference type="NCBI Taxonomy" id="143900"/>
    <lineage>
        <taxon>Eukaryota</taxon>
        <taxon>Metazoa</taxon>
        <taxon>Chordata</taxon>
        <taxon>Craniata</taxon>
        <taxon>Vertebrata</taxon>
        <taxon>Euteleostomi</taxon>
        <taxon>Actinopterygii</taxon>
        <taxon>Neopterygii</taxon>
        <taxon>Teleostei</taxon>
        <taxon>Notacanthiformes</taxon>
        <taxon>Halosauridae</taxon>
        <taxon>Aldrovandia</taxon>
    </lineage>
</organism>
<feature type="region of interest" description="Disordered" evidence="1">
    <location>
        <begin position="1"/>
        <end position="75"/>
    </location>
</feature>
<feature type="region of interest" description="Disordered" evidence="1">
    <location>
        <begin position="120"/>
        <end position="158"/>
    </location>
</feature>
<dbReference type="AlphaFoldDB" id="A0AAD7W543"/>
<proteinExistence type="predicted"/>
<feature type="transmembrane region" description="Helical" evidence="2">
    <location>
        <begin position="350"/>
        <end position="375"/>
    </location>
</feature>
<evidence type="ECO:0008006" key="5">
    <source>
        <dbReference type="Google" id="ProtNLM"/>
    </source>
</evidence>
<dbReference type="EMBL" id="JAINUG010000285">
    <property type="protein sequence ID" value="KAJ8383788.1"/>
    <property type="molecule type" value="Genomic_DNA"/>
</dbReference>
<feature type="transmembrane region" description="Helical" evidence="2">
    <location>
        <begin position="321"/>
        <end position="338"/>
    </location>
</feature>
<dbReference type="PANTHER" id="PTHR10153">
    <property type="entry name" value="SMALL CONDUCTANCE CALCIUM-ACTIVATED POTASSIUM CHANNEL"/>
    <property type="match status" value="1"/>
</dbReference>
<feature type="compositionally biased region" description="Basic and acidic residues" evidence="1">
    <location>
        <begin position="195"/>
        <end position="213"/>
    </location>
</feature>
<keyword evidence="2" id="KW-0472">Membrane</keyword>
<feature type="compositionally biased region" description="Pro residues" evidence="1">
    <location>
        <begin position="61"/>
        <end position="70"/>
    </location>
</feature>
<dbReference type="GO" id="GO:0016286">
    <property type="term" value="F:small conductance calcium-activated potassium channel activity"/>
    <property type="evidence" value="ECO:0007669"/>
    <property type="project" value="InterPro"/>
</dbReference>
<accession>A0AAD7W543</accession>
<name>A0AAD7W543_9TELE</name>
<feature type="region of interest" description="Disordered" evidence="1">
    <location>
        <begin position="186"/>
        <end position="230"/>
    </location>
</feature>
<dbReference type="Proteomes" id="UP001221898">
    <property type="component" value="Unassembled WGS sequence"/>
</dbReference>
<sequence>MEPPPSLSLALLAGGEEEDQHPPLPLSGLPQPAIAGTYPGTNHSNHTGGTSLDRLNGTPSPTTPIQPPAGLPKLPLVSAQQLPPAIPNALHPTSTPLSSCLGSQHSLSGENSPVYNALFYSAHSPSSERERDRERDRERERTCKHRQASPLVHRRDSNPFTEIAMSSCKYTGGVMKPLSRLSASRRNLIESDSGSDTKEGGAPGRDREKEREGGAVPVPQSQPQNPPEIVISSKEDLPYGYDFDTTSNQMSIYHQNHALSESRGALGSSGGVGSTGNSHGGGGSGGSTGGTSASKAQKRKNQNIGYKLGHRRALFEKRKRLSDYALIFGMFGIVIMVIETELSWGVYSKSSMYSVALKCLISLSTAILIGLIIAYHARGAGESPPSGHSYPWEVSGSTLSGGILLF</sequence>
<keyword evidence="2" id="KW-0812">Transmembrane</keyword>
<feature type="compositionally biased region" description="Basic and acidic residues" evidence="1">
    <location>
        <begin position="126"/>
        <end position="141"/>
    </location>
</feature>
<feature type="region of interest" description="Disordered" evidence="1">
    <location>
        <begin position="263"/>
        <end position="302"/>
    </location>
</feature>
<comment type="caution">
    <text evidence="3">The sequence shown here is derived from an EMBL/GenBank/DDBJ whole genome shotgun (WGS) entry which is preliminary data.</text>
</comment>
<evidence type="ECO:0000256" key="1">
    <source>
        <dbReference type="SAM" id="MobiDB-lite"/>
    </source>
</evidence>
<dbReference type="GO" id="GO:0016020">
    <property type="term" value="C:membrane"/>
    <property type="evidence" value="ECO:0007669"/>
    <property type="project" value="InterPro"/>
</dbReference>
<protein>
    <recommendedName>
        <fullName evidence="5">Small conductance calcium-activated potassium channel protein 3</fullName>
    </recommendedName>
</protein>
<reference evidence="3" key="1">
    <citation type="journal article" date="2023" name="Science">
        <title>Genome structures resolve the early diversification of teleost fishes.</title>
        <authorList>
            <person name="Parey E."/>
            <person name="Louis A."/>
            <person name="Montfort J."/>
            <person name="Bouchez O."/>
            <person name="Roques C."/>
            <person name="Iampietro C."/>
            <person name="Lluch J."/>
            <person name="Castinel A."/>
            <person name="Donnadieu C."/>
            <person name="Desvignes T."/>
            <person name="Floi Bucao C."/>
            <person name="Jouanno E."/>
            <person name="Wen M."/>
            <person name="Mejri S."/>
            <person name="Dirks R."/>
            <person name="Jansen H."/>
            <person name="Henkel C."/>
            <person name="Chen W.J."/>
            <person name="Zahm M."/>
            <person name="Cabau C."/>
            <person name="Klopp C."/>
            <person name="Thompson A.W."/>
            <person name="Robinson-Rechavi M."/>
            <person name="Braasch I."/>
            <person name="Lecointre G."/>
            <person name="Bobe J."/>
            <person name="Postlethwait J.H."/>
            <person name="Berthelot C."/>
            <person name="Roest Crollius H."/>
            <person name="Guiguen Y."/>
        </authorList>
    </citation>
    <scope>NUCLEOTIDE SEQUENCE</scope>
    <source>
        <strain evidence="3">NC1722</strain>
    </source>
</reference>
<feature type="compositionally biased region" description="Polar residues" evidence="1">
    <location>
        <begin position="39"/>
        <end position="50"/>
    </location>
</feature>
<dbReference type="Pfam" id="PF03530">
    <property type="entry name" value="SK_channel"/>
    <property type="match status" value="1"/>
</dbReference>
<evidence type="ECO:0000313" key="4">
    <source>
        <dbReference type="Proteomes" id="UP001221898"/>
    </source>
</evidence>
<evidence type="ECO:0000256" key="2">
    <source>
        <dbReference type="SAM" id="Phobius"/>
    </source>
</evidence>
<keyword evidence="4" id="KW-1185">Reference proteome</keyword>